<gene>
    <name evidence="1" type="ORF">GCM10009682_33070</name>
</gene>
<dbReference type="InterPro" id="IPR015068">
    <property type="entry name" value="DUF1877"/>
</dbReference>
<sequence length="187" mass="20897">MGTRRRYTRLAPAELHQALGDPDYAKRRFGELRNDYYAQAGDRPSPEEARVLGVDKWWEEIDVVLRAAGMPVAVHCGVDHLWPREKPIDSFWEYFGEDEQRSMSPPTYLTPANTANVAEWMSTRPFDGLLATLDAEGTAALVALGGYPAKDYEVVAYLDVIRVFGDRVRRFFAAAAQSGDAIVTDLG</sequence>
<dbReference type="EMBL" id="BAAALT010000097">
    <property type="protein sequence ID" value="GAA1808679.1"/>
    <property type="molecule type" value="Genomic_DNA"/>
</dbReference>
<proteinExistence type="predicted"/>
<evidence type="ECO:0000313" key="2">
    <source>
        <dbReference type="Proteomes" id="UP001500218"/>
    </source>
</evidence>
<reference evidence="1 2" key="1">
    <citation type="journal article" date="2019" name="Int. J. Syst. Evol. Microbiol.">
        <title>The Global Catalogue of Microorganisms (GCM) 10K type strain sequencing project: providing services to taxonomists for standard genome sequencing and annotation.</title>
        <authorList>
            <consortium name="The Broad Institute Genomics Platform"/>
            <consortium name="The Broad Institute Genome Sequencing Center for Infectious Disease"/>
            <person name="Wu L."/>
            <person name="Ma J."/>
        </authorList>
    </citation>
    <scope>NUCLEOTIDE SEQUENCE [LARGE SCALE GENOMIC DNA]</scope>
    <source>
        <strain evidence="1 2">JCM 13250</strain>
    </source>
</reference>
<dbReference type="Gene3D" id="3.40.1760.10">
    <property type="entry name" value="YfbM-like super family"/>
    <property type="match status" value="1"/>
</dbReference>
<name>A0ABN2M408_9ACTN</name>
<accession>A0ABN2M408</accession>
<dbReference type="Pfam" id="PF08974">
    <property type="entry name" value="DUF1877"/>
    <property type="match status" value="1"/>
</dbReference>
<dbReference type="InterPro" id="IPR035944">
    <property type="entry name" value="YfbM-like_sf"/>
</dbReference>
<evidence type="ECO:0008006" key="3">
    <source>
        <dbReference type="Google" id="ProtNLM"/>
    </source>
</evidence>
<comment type="caution">
    <text evidence="1">The sequence shown here is derived from an EMBL/GenBank/DDBJ whole genome shotgun (WGS) entry which is preliminary data.</text>
</comment>
<organism evidence="1 2">
    <name type="scientific">Luedemannella flava</name>
    <dbReference type="NCBI Taxonomy" id="349316"/>
    <lineage>
        <taxon>Bacteria</taxon>
        <taxon>Bacillati</taxon>
        <taxon>Actinomycetota</taxon>
        <taxon>Actinomycetes</taxon>
        <taxon>Micromonosporales</taxon>
        <taxon>Micromonosporaceae</taxon>
        <taxon>Luedemannella</taxon>
    </lineage>
</organism>
<keyword evidence="2" id="KW-1185">Reference proteome</keyword>
<evidence type="ECO:0000313" key="1">
    <source>
        <dbReference type="EMBL" id="GAA1808679.1"/>
    </source>
</evidence>
<dbReference type="RefSeq" id="WP_344132205.1">
    <property type="nucleotide sequence ID" value="NZ_BAAALT010000097.1"/>
</dbReference>
<dbReference type="Proteomes" id="UP001500218">
    <property type="component" value="Unassembled WGS sequence"/>
</dbReference>
<protein>
    <recommendedName>
        <fullName evidence="3">DUF1877 family protein</fullName>
    </recommendedName>
</protein>